<keyword evidence="4" id="KW-0274">FAD</keyword>
<dbReference type="Pfam" id="PF08031">
    <property type="entry name" value="BBE"/>
    <property type="match status" value="1"/>
</dbReference>
<accession>A0A9X1LDV9</accession>
<dbReference type="GO" id="GO:0071949">
    <property type="term" value="F:FAD binding"/>
    <property type="evidence" value="ECO:0007669"/>
    <property type="project" value="InterPro"/>
</dbReference>
<sequence>MDAATQAHGLAASSGVVGHTGIAGLTLGGGMGRLMRKYGLTSDTLLSAEVVLADGRVVAASETENPDLFWALRGGGGNFGIVTRFEYRLFPVGPMILGGLILHEFARATEALRFYRDFCLAAPDEVSVDAALMAMPGGSLMLGFAPCHIGPLDQAERELQPLRSFGPPAQDMVGPMPYVALQTSLDDLFARGRRFYWKSHFLREMPDAAIDTMVAQFARVPGPPSVIVLQQAGGETARRGVGETAYGNRDANWNFIPCAISEDLAEDARNIAWVRGVFEALRPYVTGGVYVNDLGDEGEERIRAAYGGNYDRLARVKAKYDPSNLFRLNQNIRPAT</sequence>
<evidence type="ECO:0000256" key="4">
    <source>
        <dbReference type="ARBA" id="ARBA00022827"/>
    </source>
</evidence>
<evidence type="ECO:0000313" key="7">
    <source>
        <dbReference type="EMBL" id="MCB4825412.1"/>
    </source>
</evidence>
<dbReference type="InterPro" id="IPR012951">
    <property type="entry name" value="BBE"/>
</dbReference>
<dbReference type="EMBL" id="JAJAQI010000093">
    <property type="protein sequence ID" value="MCB4825412.1"/>
    <property type="molecule type" value="Genomic_DNA"/>
</dbReference>
<dbReference type="GO" id="GO:0016491">
    <property type="term" value="F:oxidoreductase activity"/>
    <property type="evidence" value="ECO:0007669"/>
    <property type="project" value="UniProtKB-KW"/>
</dbReference>
<comment type="similarity">
    <text evidence="2">Belongs to the oxygen-dependent FAD-linked oxidoreductase family.</text>
</comment>
<feature type="domain" description="FAD-binding PCMH-type" evidence="6">
    <location>
        <begin position="1"/>
        <end position="92"/>
    </location>
</feature>
<dbReference type="InterPro" id="IPR036318">
    <property type="entry name" value="FAD-bd_PCMH-like_sf"/>
</dbReference>
<dbReference type="Gene3D" id="3.30.465.10">
    <property type="match status" value="1"/>
</dbReference>
<evidence type="ECO:0000256" key="3">
    <source>
        <dbReference type="ARBA" id="ARBA00022630"/>
    </source>
</evidence>
<dbReference type="PANTHER" id="PTHR42973">
    <property type="entry name" value="BINDING OXIDOREDUCTASE, PUTATIVE (AFU_ORTHOLOGUE AFUA_1G17690)-RELATED"/>
    <property type="match status" value="1"/>
</dbReference>
<dbReference type="InterPro" id="IPR006094">
    <property type="entry name" value="Oxid_FAD_bind_N"/>
</dbReference>
<dbReference type="Gene3D" id="3.40.462.20">
    <property type="match status" value="1"/>
</dbReference>
<evidence type="ECO:0000259" key="6">
    <source>
        <dbReference type="PROSITE" id="PS51387"/>
    </source>
</evidence>
<evidence type="ECO:0000313" key="8">
    <source>
        <dbReference type="Proteomes" id="UP001139311"/>
    </source>
</evidence>
<keyword evidence="8" id="KW-1185">Reference proteome</keyword>
<comment type="caution">
    <text evidence="7">The sequence shown here is derived from an EMBL/GenBank/DDBJ whole genome shotgun (WGS) entry which is preliminary data.</text>
</comment>
<dbReference type="AlphaFoldDB" id="A0A9X1LDV9"/>
<dbReference type="PANTHER" id="PTHR42973:SF39">
    <property type="entry name" value="FAD-BINDING PCMH-TYPE DOMAIN-CONTAINING PROTEIN"/>
    <property type="match status" value="1"/>
</dbReference>
<dbReference type="InterPro" id="IPR016166">
    <property type="entry name" value="FAD-bd_PCMH"/>
</dbReference>
<organism evidence="7 8">
    <name type="scientific">Roseicella aerolata</name>
    <dbReference type="NCBI Taxonomy" id="2883479"/>
    <lineage>
        <taxon>Bacteria</taxon>
        <taxon>Pseudomonadati</taxon>
        <taxon>Pseudomonadota</taxon>
        <taxon>Alphaproteobacteria</taxon>
        <taxon>Acetobacterales</taxon>
        <taxon>Roseomonadaceae</taxon>
        <taxon>Roseicella</taxon>
    </lineage>
</organism>
<keyword evidence="3" id="KW-0285">Flavoprotein</keyword>
<reference evidence="7" key="1">
    <citation type="submission" date="2021-10" db="EMBL/GenBank/DDBJ databases">
        <title>Roseicella aerolatum sp. nov., isolated from aerosols of e-waste dismantling site.</title>
        <authorList>
            <person name="Qin T."/>
        </authorList>
    </citation>
    <scope>NUCLEOTIDE SEQUENCE</scope>
    <source>
        <strain evidence="7">GB24</strain>
    </source>
</reference>
<dbReference type="Pfam" id="PF01565">
    <property type="entry name" value="FAD_binding_4"/>
    <property type="match status" value="1"/>
</dbReference>
<dbReference type="InterPro" id="IPR016169">
    <property type="entry name" value="FAD-bd_PCMH_sub2"/>
</dbReference>
<dbReference type="SUPFAM" id="SSF56176">
    <property type="entry name" value="FAD-binding/transporter-associated domain-like"/>
    <property type="match status" value="1"/>
</dbReference>
<proteinExistence type="inferred from homology"/>
<evidence type="ECO:0000256" key="1">
    <source>
        <dbReference type="ARBA" id="ARBA00001974"/>
    </source>
</evidence>
<dbReference type="InterPro" id="IPR050416">
    <property type="entry name" value="FAD-linked_Oxidoreductase"/>
</dbReference>
<dbReference type="PROSITE" id="PS51387">
    <property type="entry name" value="FAD_PCMH"/>
    <property type="match status" value="1"/>
</dbReference>
<gene>
    <name evidence="7" type="ORF">LHA35_27250</name>
</gene>
<evidence type="ECO:0000256" key="2">
    <source>
        <dbReference type="ARBA" id="ARBA00005466"/>
    </source>
</evidence>
<dbReference type="RefSeq" id="WP_226614307.1">
    <property type="nucleotide sequence ID" value="NZ_JAJAQI010000093.1"/>
</dbReference>
<name>A0A9X1LDV9_9PROT</name>
<evidence type="ECO:0000256" key="5">
    <source>
        <dbReference type="ARBA" id="ARBA00023002"/>
    </source>
</evidence>
<keyword evidence="5" id="KW-0560">Oxidoreductase</keyword>
<dbReference type="Proteomes" id="UP001139311">
    <property type="component" value="Unassembled WGS sequence"/>
</dbReference>
<protein>
    <submittedName>
        <fullName evidence="7">BBE domain-containing protein</fullName>
    </submittedName>
</protein>
<comment type="cofactor">
    <cofactor evidence="1">
        <name>FAD</name>
        <dbReference type="ChEBI" id="CHEBI:57692"/>
    </cofactor>
</comment>